<protein>
    <recommendedName>
        <fullName evidence="1">Double-GTPase 2 domain-containing protein</fullName>
    </recommendedName>
</protein>
<sequence length="295" mass="32170">MDVVMLGHEAAGKTSYLSAMYEEMNGGSEGFTVRAQRPADHQRLMSLARHIRSGTYPPPNARRSNYLLRLHHAGQPIFDFVWRDYRGGALTETSDSAQASQLRADAAAAGGLVLTIDSTRLTSGPRAQAHVRPLIATTVKLLRERQETTALVIALTKWDLVADQDAAARRARDLLGDLIAAVGATDDVYGLIIPVACGPQAVNVIFPVLWCLHVGIAIRGRAIQRNVAYYQHLQAVARQRGGVVDRVRSWYRGEPTWTVVAAQLQVAADLELASLRPLITASQQLAPAFEDAVTF</sequence>
<reference evidence="2" key="1">
    <citation type="submission" date="2021-01" db="EMBL/GenBank/DDBJ databases">
        <title>Whole genome shotgun sequence of Actinoplanes rishiriensis NBRC 108556.</title>
        <authorList>
            <person name="Komaki H."/>
            <person name="Tamura T."/>
        </authorList>
    </citation>
    <scope>NUCLEOTIDE SEQUENCE</scope>
    <source>
        <strain evidence="2">NBRC 108556</strain>
    </source>
</reference>
<feature type="domain" description="Double-GTPase 2" evidence="1">
    <location>
        <begin position="5"/>
        <end position="166"/>
    </location>
</feature>
<keyword evidence="3" id="KW-1185">Reference proteome</keyword>
<proteinExistence type="predicted"/>
<name>A0A919JT99_9ACTN</name>
<accession>A0A919JT99</accession>
<evidence type="ECO:0000313" key="2">
    <source>
        <dbReference type="EMBL" id="GIE94410.1"/>
    </source>
</evidence>
<gene>
    <name evidence="2" type="ORF">Ari01nite_18750</name>
</gene>
<dbReference type="EMBL" id="BOMV01000013">
    <property type="protein sequence ID" value="GIE94410.1"/>
    <property type="molecule type" value="Genomic_DNA"/>
</dbReference>
<dbReference type="Pfam" id="PF19993">
    <property type="entry name" value="DO-GTPase2"/>
    <property type="match status" value="1"/>
</dbReference>
<comment type="caution">
    <text evidence="2">The sequence shown here is derived from an EMBL/GenBank/DDBJ whole genome shotgun (WGS) entry which is preliminary data.</text>
</comment>
<dbReference type="InterPro" id="IPR027417">
    <property type="entry name" value="P-loop_NTPase"/>
</dbReference>
<evidence type="ECO:0000259" key="1">
    <source>
        <dbReference type="Pfam" id="PF19993"/>
    </source>
</evidence>
<organism evidence="2 3">
    <name type="scientific">Paractinoplanes rishiriensis</name>
    <dbReference type="NCBI Taxonomy" id="1050105"/>
    <lineage>
        <taxon>Bacteria</taxon>
        <taxon>Bacillati</taxon>
        <taxon>Actinomycetota</taxon>
        <taxon>Actinomycetes</taxon>
        <taxon>Micromonosporales</taxon>
        <taxon>Micromonosporaceae</taxon>
        <taxon>Paractinoplanes</taxon>
    </lineage>
</organism>
<dbReference type="SUPFAM" id="SSF52540">
    <property type="entry name" value="P-loop containing nucleoside triphosphate hydrolases"/>
    <property type="match status" value="1"/>
</dbReference>
<evidence type="ECO:0000313" key="3">
    <source>
        <dbReference type="Proteomes" id="UP000636960"/>
    </source>
</evidence>
<dbReference type="RefSeq" id="WP_203780726.1">
    <property type="nucleotide sequence ID" value="NZ_BOMV01000013.1"/>
</dbReference>
<dbReference type="InterPro" id="IPR045528">
    <property type="entry name" value="DO-GTPase2"/>
</dbReference>
<dbReference type="Proteomes" id="UP000636960">
    <property type="component" value="Unassembled WGS sequence"/>
</dbReference>
<dbReference type="AlphaFoldDB" id="A0A919JT99"/>